<evidence type="ECO:0000313" key="1">
    <source>
        <dbReference type="EMBL" id="EDP11305.1"/>
    </source>
</evidence>
<sequence length="59" mass="7213">MCNHAYVTNARIYYDRKLDCRVRKETDTCIFCGKKLKERVIWMNDPPRRKLPYFGTRLK</sequence>
<organism evidence="1 2">
    <name type="scientific">Amedibacillus dolichus DSM 3991</name>
    <dbReference type="NCBI Taxonomy" id="428127"/>
    <lineage>
        <taxon>Bacteria</taxon>
        <taxon>Bacillati</taxon>
        <taxon>Bacillota</taxon>
        <taxon>Erysipelotrichia</taxon>
        <taxon>Erysipelotrichales</taxon>
        <taxon>Erysipelotrichaceae</taxon>
        <taxon>Amedibacillus</taxon>
    </lineage>
</organism>
<dbReference type="STRING" id="428127.EUBDOL_01225"/>
<protein>
    <submittedName>
        <fullName evidence="1">Uncharacterized protein</fullName>
    </submittedName>
</protein>
<dbReference type="AlphaFoldDB" id="A8RBZ6"/>
<dbReference type="eggNOG" id="ENOG502ZNJT">
    <property type="taxonomic scope" value="Bacteria"/>
</dbReference>
<reference evidence="1 2" key="1">
    <citation type="submission" date="2007-09" db="EMBL/GenBank/DDBJ databases">
        <title>Draft genome sequence of Eubacterium dolichum (DSM 3991).</title>
        <authorList>
            <person name="Sudarsanam P."/>
            <person name="Ley R."/>
            <person name="Guruge J."/>
            <person name="Turnbaugh P.J."/>
            <person name="Mahowald M."/>
            <person name="Liep D."/>
            <person name="Gordon J."/>
        </authorList>
    </citation>
    <scope>NUCLEOTIDE SEQUENCE [LARGE SCALE GENOMIC DNA]</scope>
    <source>
        <strain evidence="1 2">DSM 3991</strain>
    </source>
</reference>
<dbReference type="Proteomes" id="UP000004090">
    <property type="component" value="Unassembled WGS sequence"/>
</dbReference>
<accession>A8RBZ6</accession>
<name>A8RBZ6_9FIRM</name>
<evidence type="ECO:0000313" key="2">
    <source>
        <dbReference type="Proteomes" id="UP000004090"/>
    </source>
</evidence>
<proteinExistence type="predicted"/>
<dbReference type="HOGENOM" id="CLU_197421_0_0_9"/>
<dbReference type="EMBL" id="ABAW02000019">
    <property type="protein sequence ID" value="EDP11305.1"/>
    <property type="molecule type" value="Genomic_DNA"/>
</dbReference>
<reference evidence="1 2" key="2">
    <citation type="submission" date="2007-09" db="EMBL/GenBank/DDBJ databases">
        <authorList>
            <person name="Fulton L."/>
            <person name="Clifton S."/>
            <person name="Fulton B."/>
            <person name="Xu J."/>
            <person name="Minx P."/>
            <person name="Pepin K.H."/>
            <person name="Johnson M."/>
            <person name="Thiruvilangam P."/>
            <person name="Bhonagiri V."/>
            <person name="Nash W.E."/>
            <person name="Mardis E.R."/>
            <person name="Wilson R.K."/>
        </authorList>
    </citation>
    <scope>NUCLEOTIDE SEQUENCE [LARGE SCALE GENOMIC DNA]</scope>
    <source>
        <strain evidence="1 2">DSM 3991</strain>
    </source>
</reference>
<comment type="caution">
    <text evidence="1">The sequence shown here is derived from an EMBL/GenBank/DDBJ whole genome shotgun (WGS) entry which is preliminary data.</text>
</comment>
<gene>
    <name evidence="1" type="ORF">EUBDOL_01225</name>
</gene>